<feature type="transmembrane region" description="Helical" evidence="6">
    <location>
        <begin position="148"/>
        <end position="165"/>
    </location>
</feature>
<dbReference type="EMBL" id="NTJD01000004">
    <property type="protein sequence ID" value="PCD76833.1"/>
    <property type="molecule type" value="Genomic_DNA"/>
</dbReference>
<name>A0A2A4CLG3_9RHOB</name>
<dbReference type="AlphaFoldDB" id="A0A2A4CLG3"/>
<dbReference type="GO" id="GO:0022904">
    <property type="term" value="P:respiratory electron transport chain"/>
    <property type="evidence" value="ECO:0007669"/>
    <property type="project" value="InterPro"/>
</dbReference>
<dbReference type="GO" id="GO:0005886">
    <property type="term" value="C:plasma membrane"/>
    <property type="evidence" value="ECO:0007669"/>
    <property type="project" value="UniProtKB-SubCell"/>
</dbReference>
<comment type="caution">
    <text evidence="8">The sequence shown here is derived from an EMBL/GenBank/DDBJ whole genome shotgun (WGS) entry which is preliminary data.</text>
</comment>
<dbReference type="Gene3D" id="1.20.950.20">
    <property type="entry name" value="Transmembrane di-heme cytochromes, Chain C"/>
    <property type="match status" value="1"/>
</dbReference>
<evidence type="ECO:0000313" key="8">
    <source>
        <dbReference type="EMBL" id="PCD76833.1"/>
    </source>
</evidence>
<dbReference type="InterPro" id="IPR016174">
    <property type="entry name" value="Di-haem_cyt_TM"/>
</dbReference>
<dbReference type="OrthoDB" id="196472at2"/>
<dbReference type="PANTHER" id="PTHR30485:SF2">
    <property type="entry name" value="BLL0597 PROTEIN"/>
    <property type="match status" value="1"/>
</dbReference>
<protein>
    <submittedName>
        <fullName evidence="8">Cytochrome B</fullName>
    </submittedName>
</protein>
<evidence type="ECO:0000256" key="3">
    <source>
        <dbReference type="ARBA" id="ARBA00022692"/>
    </source>
</evidence>
<dbReference type="GO" id="GO:0009055">
    <property type="term" value="F:electron transfer activity"/>
    <property type="evidence" value="ECO:0007669"/>
    <property type="project" value="InterPro"/>
</dbReference>
<dbReference type="SUPFAM" id="SSF81342">
    <property type="entry name" value="Transmembrane di-heme cytochromes"/>
    <property type="match status" value="1"/>
</dbReference>
<evidence type="ECO:0000313" key="9">
    <source>
        <dbReference type="Proteomes" id="UP000243507"/>
    </source>
</evidence>
<comment type="subcellular location">
    <subcellularLocation>
        <location evidence="1">Cell membrane</location>
        <topology evidence="1">Multi-pass membrane protein</topology>
    </subcellularLocation>
</comment>
<feature type="transmembrane region" description="Helical" evidence="6">
    <location>
        <begin position="49"/>
        <end position="70"/>
    </location>
</feature>
<dbReference type="InterPro" id="IPR011577">
    <property type="entry name" value="Cyt_b561_bac/Ni-Hgenase"/>
</dbReference>
<keyword evidence="5 6" id="KW-0472">Membrane</keyword>
<dbReference type="InterPro" id="IPR051542">
    <property type="entry name" value="Hydrogenase_cytochrome"/>
</dbReference>
<evidence type="ECO:0000256" key="2">
    <source>
        <dbReference type="ARBA" id="ARBA00022475"/>
    </source>
</evidence>
<dbReference type="RefSeq" id="WP_096432549.1">
    <property type="nucleotide sequence ID" value="NZ_NTJD01000004.1"/>
</dbReference>
<dbReference type="GO" id="GO:0020037">
    <property type="term" value="F:heme binding"/>
    <property type="evidence" value="ECO:0007669"/>
    <property type="project" value="TreeGrafter"/>
</dbReference>
<feature type="domain" description="Cytochrome b561 bacterial/Ni-hydrogenase" evidence="7">
    <location>
        <begin position="20"/>
        <end position="181"/>
    </location>
</feature>
<keyword evidence="3 6" id="KW-0812">Transmembrane</keyword>
<keyword evidence="2" id="KW-1003">Cell membrane</keyword>
<dbReference type="Proteomes" id="UP000243507">
    <property type="component" value="Unassembled WGS sequence"/>
</dbReference>
<dbReference type="Pfam" id="PF01292">
    <property type="entry name" value="Ni_hydr_CYTB"/>
    <property type="match status" value="1"/>
</dbReference>
<feature type="transmembrane region" description="Helical" evidence="6">
    <location>
        <begin position="108"/>
        <end position="128"/>
    </location>
</feature>
<evidence type="ECO:0000256" key="5">
    <source>
        <dbReference type="ARBA" id="ARBA00023136"/>
    </source>
</evidence>
<keyword evidence="9" id="KW-1185">Reference proteome</keyword>
<accession>A0A2A4CLG3</accession>
<dbReference type="PANTHER" id="PTHR30485">
    <property type="entry name" value="NI/FE-HYDROGENASE 1 B-TYPE CYTOCHROME SUBUNIT"/>
    <property type="match status" value="1"/>
</dbReference>
<evidence type="ECO:0000256" key="6">
    <source>
        <dbReference type="SAM" id="Phobius"/>
    </source>
</evidence>
<evidence type="ECO:0000259" key="7">
    <source>
        <dbReference type="Pfam" id="PF01292"/>
    </source>
</evidence>
<organism evidence="8 9">
    <name type="scientific">Pseudothioclava arenosa</name>
    <dbReference type="NCBI Taxonomy" id="1795308"/>
    <lineage>
        <taxon>Bacteria</taxon>
        <taxon>Pseudomonadati</taxon>
        <taxon>Pseudomonadota</taxon>
        <taxon>Alphaproteobacteria</taxon>
        <taxon>Rhodobacterales</taxon>
        <taxon>Paracoccaceae</taxon>
        <taxon>Pseudothioclava</taxon>
    </lineage>
</organism>
<reference evidence="8 9" key="1">
    <citation type="submission" date="2017-09" db="EMBL/GenBank/DDBJ databases">
        <title>A multilocus sequence analysis scheme for characterization of bacteria in the genus Thioclava.</title>
        <authorList>
            <person name="Liu Y."/>
            <person name="Shao Z."/>
        </authorList>
    </citation>
    <scope>NUCLEOTIDE SEQUENCE [LARGE SCALE GENOMIC DNA]</scope>
    <source>
        <strain evidence="8 9">CAU 1312</strain>
    </source>
</reference>
<sequence length="191" mass="21175">MTLQDHIGAQHAATPGRHYVWDPLVRLFHWSLVGAFAFEAVLSDPESKLHQNVGFVVLGLVLARVLWGLIGTRHARFSDFPPSPAAAIGQLEDMARGRRRIHLGHSPLGALMIYNLLATLIAIGVTGYAMTTLTFWGAEWLEELHEGLVGWAEISVVAHIAAVFVESRRLRINLPRAMVTGYKQIDPQDRV</sequence>
<proteinExistence type="predicted"/>
<gene>
    <name evidence="8" type="ORF">CLN94_06975</name>
</gene>
<evidence type="ECO:0000256" key="4">
    <source>
        <dbReference type="ARBA" id="ARBA00022989"/>
    </source>
</evidence>
<keyword evidence="4 6" id="KW-1133">Transmembrane helix</keyword>
<evidence type="ECO:0000256" key="1">
    <source>
        <dbReference type="ARBA" id="ARBA00004651"/>
    </source>
</evidence>